<gene>
    <name evidence="8" type="ORF">VKT23_011650</name>
</gene>
<accession>A0ABR1J8J5</accession>
<dbReference type="InterPro" id="IPR011701">
    <property type="entry name" value="MFS"/>
</dbReference>
<reference evidence="8 9" key="1">
    <citation type="submission" date="2024-01" db="EMBL/GenBank/DDBJ databases">
        <title>A draft genome for the cacao thread blight pathogen Marasmiellus scandens.</title>
        <authorList>
            <person name="Baruah I.K."/>
            <person name="Leung J."/>
            <person name="Bukari Y."/>
            <person name="Amoako-Attah I."/>
            <person name="Meinhardt L.W."/>
            <person name="Bailey B.A."/>
            <person name="Cohen S.P."/>
        </authorList>
    </citation>
    <scope>NUCLEOTIDE SEQUENCE [LARGE SCALE GENOMIC DNA]</scope>
    <source>
        <strain evidence="8 9">GH-19</strain>
    </source>
</reference>
<evidence type="ECO:0000256" key="3">
    <source>
        <dbReference type="ARBA" id="ARBA00022692"/>
    </source>
</evidence>
<protein>
    <recommendedName>
        <fullName evidence="7">Major facilitator superfamily (MFS) profile domain-containing protein</fullName>
    </recommendedName>
</protein>
<dbReference type="EMBL" id="JBANRG010000026">
    <property type="protein sequence ID" value="KAK7453386.1"/>
    <property type="molecule type" value="Genomic_DNA"/>
</dbReference>
<keyword evidence="3 6" id="KW-0812">Transmembrane</keyword>
<dbReference type="PANTHER" id="PTHR42718">
    <property type="entry name" value="MAJOR FACILITATOR SUPERFAMILY MULTIDRUG TRANSPORTER MFSC"/>
    <property type="match status" value="1"/>
</dbReference>
<feature type="transmembrane region" description="Helical" evidence="6">
    <location>
        <begin position="152"/>
        <end position="170"/>
    </location>
</feature>
<dbReference type="InterPro" id="IPR020846">
    <property type="entry name" value="MFS_dom"/>
</dbReference>
<keyword evidence="2" id="KW-0813">Transport</keyword>
<feature type="transmembrane region" description="Helical" evidence="6">
    <location>
        <begin position="29"/>
        <end position="47"/>
    </location>
</feature>
<feature type="transmembrane region" description="Helical" evidence="6">
    <location>
        <begin position="345"/>
        <end position="372"/>
    </location>
</feature>
<feature type="transmembrane region" description="Helical" evidence="6">
    <location>
        <begin position="426"/>
        <end position="445"/>
    </location>
</feature>
<dbReference type="Proteomes" id="UP001498398">
    <property type="component" value="Unassembled WGS sequence"/>
</dbReference>
<feature type="transmembrane region" description="Helical" evidence="6">
    <location>
        <begin position="320"/>
        <end position="339"/>
    </location>
</feature>
<dbReference type="SUPFAM" id="SSF103473">
    <property type="entry name" value="MFS general substrate transporter"/>
    <property type="match status" value="1"/>
</dbReference>
<evidence type="ECO:0000259" key="7">
    <source>
        <dbReference type="PROSITE" id="PS50850"/>
    </source>
</evidence>
<feature type="transmembrane region" description="Helical" evidence="6">
    <location>
        <begin position="117"/>
        <end position="140"/>
    </location>
</feature>
<comment type="caution">
    <text evidence="8">The sequence shown here is derived from an EMBL/GenBank/DDBJ whole genome shotgun (WGS) entry which is preliminary data.</text>
</comment>
<dbReference type="PANTHER" id="PTHR42718:SF9">
    <property type="entry name" value="MAJOR FACILITATOR SUPERFAMILY MULTIDRUG TRANSPORTER MFSC"/>
    <property type="match status" value="1"/>
</dbReference>
<evidence type="ECO:0000256" key="5">
    <source>
        <dbReference type="ARBA" id="ARBA00023136"/>
    </source>
</evidence>
<evidence type="ECO:0000256" key="2">
    <source>
        <dbReference type="ARBA" id="ARBA00022448"/>
    </source>
</evidence>
<feature type="transmembrane region" description="Helical" evidence="6">
    <location>
        <begin position="295"/>
        <end position="313"/>
    </location>
</feature>
<proteinExistence type="predicted"/>
<keyword evidence="5 6" id="KW-0472">Membrane</keyword>
<evidence type="ECO:0000256" key="1">
    <source>
        <dbReference type="ARBA" id="ARBA00004141"/>
    </source>
</evidence>
<feature type="transmembrane region" description="Helical" evidence="6">
    <location>
        <begin position="255"/>
        <end position="275"/>
    </location>
</feature>
<dbReference type="Gene3D" id="1.20.1720.10">
    <property type="entry name" value="Multidrug resistance protein D"/>
    <property type="match status" value="1"/>
</dbReference>
<feature type="transmembrane region" description="Helical" evidence="6">
    <location>
        <begin position="59"/>
        <end position="81"/>
    </location>
</feature>
<name>A0ABR1J8J5_9AGAR</name>
<comment type="subcellular location">
    <subcellularLocation>
        <location evidence="1">Membrane</location>
        <topology evidence="1">Multi-pass membrane protein</topology>
    </subcellularLocation>
</comment>
<evidence type="ECO:0000313" key="8">
    <source>
        <dbReference type="EMBL" id="KAK7453386.1"/>
    </source>
</evidence>
<keyword evidence="4 6" id="KW-1133">Transmembrane helix</keyword>
<evidence type="ECO:0000313" key="9">
    <source>
        <dbReference type="Proteomes" id="UP001498398"/>
    </source>
</evidence>
<feature type="domain" description="Major facilitator superfamily (MFS) profile" evidence="7">
    <location>
        <begin position="1"/>
        <end position="455"/>
    </location>
</feature>
<feature type="transmembrane region" description="Helical" evidence="6">
    <location>
        <begin position="185"/>
        <end position="204"/>
    </location>
</feature>
<dbReference type="PROSITE" id="PS50850">
    <property type="entry name" value="MFS"/>
    <property type="match status" value="1"/>
</dbReference>
<sequence length="473" mass="50964">MILNTANTNSVAMSLPVIARRLEIGRVNLEWLVSGYCLSSGCLLLIFGRIADLYGRKKVFIAGSIWLAVLSLGCSFTKSGLALDILRGLQGVGAAATIPASFGTLAQTFPEGRARSIAFAAFAAGAPTGAVLGNIFGGLLTQLTRQSWHSVFYLNSALSVVSLVGALMFFNKDPPSIETDRYRQVDWIGGLLVTSGLVLLVFVLSQGQVAPQKWATLYHNSVNTRVAAYLAAMKYLPSPPPLMYLSLWTRAHGRIAVVMCISLLNRAAFMGWVYWAVLYYQEYIGLTPIETAIRLLPMFFVGIALNIVFAGIVSRVPMVVLVAFGTCLTACSSLLFAFIDPKEAYWAFGFPASILSVIGADFVFASGTLFVAKFSLKNQQSVSGAVFQTMTQLGTSIGVTTSTLIFDRALGESGDQHSLLDAYKASQWGNFTLGMIATALALVFLRKVGIIEQTPPKLQDSDDGTGAKEQHQK</sequence>
<dbReference type="Pfam" id="PF07690">
    <property type="entry name" value="MFS_1"/>
    <property type="match status" value="1"/>
</dbReference>
<evidence type="ECO:0000256" key="4">
    <source>
        <dbReference type="ARBA" id="ARBA00022989"/>
    </source>
</evidence>
<keyword evidence="9" id="KW-1185">Reference proteome</keyword>
<feature type="transmembrane region" description="Helical" evidence="6">
    <location>
        <begin position="384"/>
        <end position="406"/>
    </location>
</feature>
<dbReference type="InterPro" id="IPR036259">
    <property type="entry name" value="MFS_trans_sf"/>
</dbReference>
<evidence type="ECO:0000256" key="6">
    <source>
        <dbReference type="SAM" id="Phobius"/>
    </source>
</evidence>
<organism evidence="8 9">
    <name type="scientific">Marasmiellus scandens</name>
    <dbReference type="NCBI Taxonomy" id="2682957"/>
    <lineage>
        <taxon>Eukaryota</taxon>
        <taxon>Fungi</taxon>
        <taxon>Dikarya</taxon>
        <taxon>Basidiomycota</taxon>
        <taxon>Agaricomycotina</taxon>
        <taxon>Agaricomycetes</taxon>
        <taxon>Agaricomycetidae</taxon>
        <taxon>Agaricales</taxon>
        <taxon>Marasmiineae</taxon>
        <taxon>Omphalotaceae</taxon>
        <taxon>Marasmiellus</taxon>
    </lineage>
</organism>
<dbReference type="Gene3D" id="1.20.1250.20">
    <property type="entry name" value="MFS general substrate transporter like domains"/>
    <property type="match status" value="1"/>
</dbReference>